<reference evidence="13 14" key="1">
    <citation type="submission" date="2015-01" db="EMBL/GenBank/DDBJ databases">
        <title>The Genome Sequence of Exophiala sideris CBS121828.</title>
        <authorList>
            <consortium name="The Broad Institute Genomics Platform"/>
            <person name="Cuomo C."/>
            <person name="de Hoog S."/>
            <person name="Gorbushina A."/>
            <person name="Stielow B."/>
            <person name="Teixiera M."/>
            <person name="Abouelleil A."/>
            <person name="Chapman S.B."/>
            <person name="Priest M."/>
            <person name="Young S.K."/>
            <person name="Wortman J."/>
            <person name="Nusbaum C."/>
            <person name="Birren B."/>
        </authorList>
    </citation>
    <scope>NUCLEOTIDE SEQUENCE [LARGE SCALE GENOMIC DNA]</scope>
    <source>
        <strain evidence="13 14">CBS 121828</strain>
    </source>
</reference>
<dbReference type="InterPro" id="IPR001650">
    <property type="entry name" value="Helicase_C-like"/>
</dbReference>
<dbReference type="GO" id="GO:0004386">
    <property type="term" value="F:helicase activity"/>
    <property type="evidence" value="ECO:0007669"/>
    <property type="project" value="UniProtKB-KW"/>
</dbReference>
<dbReference type="CDD" id="cd18008">
    <property type="entry name" value="DEXDc_SHPRH-like"/>
    <property type="match status" value="1"/>
</dbReference>
<dbReference type="GO" id="GO:0005524">
    <property type="term" value="F:ATP binding"/>
    <property type="evidence" value="ECO:0007669"/>
    <property type="project" value="UniProtKB-KW"/>
</dbReference>
<keyword evidence="5" id="KW-0378">Hydrolase</keyword>
<keyword evidence="3" id="KW-0547">Nucleotide-binding</keyword>
<evidence type="ECO:0000256" key="8">
    <source>
        <dbReference type="ARBA" id="ARBA00022840"/>
    </source>
</evidence>
<evidence type="ECO:0000256" key="7">
    <source>
        <dbReference type="ARBA" id="ARBA00022833"/>
    </source>
</evidence>
<dbReference type="Pfam" id="PF00176">
    <property type="entry name" value="SNF2-rel_dom"/>
    <property type="match status" value="1"/>
</dbReference>
<dbReference type="Pfam" id="PF00271">
    <property type="entry name" value="Helicase_C"/>
    <property type="match status" value="1"/>
</dbReference>
<dbReference type="CDD" id="cd18793">
    <property type="entry name" value="SF2_C_SNF"/>
    <property type="match status" value="1"/>
</dbReference>
<evidence type="ECO:0000313" key="13">
    <source>
        <dbReference type="EMBL" id="KIV79745.1"/>
    </source>
</evidence>
<evidence type="ECO:0000259" key="12">
    <source>
        <dbReference type="PROSITE" id="PS51194"/>
    </source>
</evidence>
<dbReference type="Gene3D" id="3.30.40.10">
    <property type="entry name" value="Zinc/RING finger domain, C3HC4 (zinc finger)"/>
    <property type="match status" value="1"/>
</dbReference>
<dbReference type="STRING" id="1016849.A0A0D1VUA0"/>
<feature type="domain" description="Helicase ATP-binding" evidence="11">
    <location>
        <begin position="385"/>
        <end position="569"/>
    </location>
</feature>
<comment type="similarity">
    <text evidence="1">Belongs to the SNF2/RAD54 helicase family.</text>
</comment>
<dbReference type="SMART" id="SM00490">
    <property type="entry name" value="HELICc"/>
    <property type="match status" value="1"/>
</dbReference>
<dbReference type="InterPro" id="IPR013083">
    <property type="entry name" value="Znf_RING/FYVE/PHD"/>
</dbReference>
<keyword evidence="7" id="KW-0862">Zinc</keyword>
<dbReference type="PANTHER" id="PTHR45626">
    <property type="entry name" value="TRANSCRIPTION TERMINATION FACTOR 2-RELATED"/>
    <property type="match status" value="1"/>
</dbReference>
<dbReference type="Proteomes" id="UP000053599">
    <property type="component" value="Unassembled WGS sequence"/>
</dbReference>
<dbReference type="GO" id="GO:0008270">
    <property type="term" value="F:zinc ion binding"/>
    <property type="evidence" value="ECO:0007669"/>
    <property type="project" value="UniProtKB-KW"/>
</dbReference>
<dbReference type="SUPFAM" id="SSF57850">
    <property type="entry name" value="RING/U-box"/>
    <property type="match status" value="1"/>
</dbReference>
<dbReference type="PROSITE" id="PS51194">
    <property type="entry name" value="HELICASE_CTER"/>
    <property type="match status" value="1"/>
</dbReference>
<keyword evidence="8" id="KW-0067">ATP-binding</keyword>
<dbReference type="PROSITE" id="PS51192">
    <property type="entry name" value="HELICASE_ATP_BIND_1"/>
    <property type="match status" value="1"/>
</dbReference>
<proteinExistence type="inferred from homology"/>
<dbReference type="GO" id="GO:0016787">
    <property type="term" value="F:hydrolase activity"/>
    <property type="evidence" value="ECO:0007669"/>
    <property type="project" value="UniProtKB-KW"/>
</dbReference>
<evidence type="ECO:0000256" key="4">
    <source>
        <dbReference type="ARBA" id="ARBA00022771"/>
    </source>
</evidence>
<gene>
    <name evidence="13" type="ORF">PV11_07290</name>
</gene>
<evidence type="ECO:0000256" key="2">
    <source>
        <dbReference type="ARBA" id="ARBA00022723"/>
    </source>
</evidence>
<dbReference type="EMBL" id="KN846953">
    <property type="protein sequence ID" value="KIV79745.1"/>
    <property type="molecule type" value="Genomic_DNA"/>
</dbReference>
<dbReference type="GO" id="GO:0005634">
    <property type="term" value="C:nucleus"/>
    <property type="evidence" value="ECO:0007669"/>
    <property type="project" value="TreeGrafter"/>
</dbReference>
<dbReference type="InterPro" id="IPR017907">
    <property type="entry name" value="Znf_RING_CS"/>
</dbReference>
<evidence type="ECO:0000256" key="3">
    <source>
        <dbReference type="ARBA" id="ARBA00022741"/>
    </source>
</evidence>
<organism evidence="13 14">
    <name type="scientific">Exophiala sideris</name>
    <dbReference type="NCBI Taxonomy" id="1016849"/>
    <lineage>
        <taxon>Eukaryota</taxon>
        <taxon>Fungi</taxon>
        <taxon>Dikarya</taxon>
        <taxon>Ascomycota</taxon>
        <taxon>Pezizomycotina</taxon>
        <taxon>Eurotiomycetes</taxon>
        <taxon>Chaetothyriomycetidae</taxon>
        <taxon>Chaetothyriales</taxon>
        <taxon>Herpotrichiellaceae</taxon>
        <taxon>Exophiala</taxon>
    </lineage>
</organism>
<dbReference type="InterPro" id="IPR027417">
    <property type="entry name" value="P-loop_NTPase"/>
</dbReference>
<accession>A0A0D1VUA0</accession>
<dbReference type="AlphaFoldDB" id="A0A0D1VUA0"/>
<keyword evidence="2" id="KW-0479">Metal-binding</keyword>
<dbReference type="SMART" id="SM00184">
    <property type="entry name" value="RING"/>
    <property type="match status" value="1"/>
</dbReference>
<evidence type="ECO:0000256" key="5">
    <source>
        <dbReference type="ARBA" id="ARBA00022801"/>
    </source>
</evidence>
<feature type="domain" description="Helicase C-terminal" evidence="12">
    <location>
        <begin position="790"/>
        <end position="937"/>
    </location>
</feature>
<dbReference type="SUPFAM" id="SSF52540">
    <property type="entry name" value="P-loop containing nucleoside triphosphate hydrolases"/>
    <property type="match status" value="2"/>
</dbReference>
<dbReference type="InterPro" id="IPR001841">
    <property type="entry name" value="Znf_RING"/>
</dbReference>
<dbReference type="PANTHER" id="PTHR45626:SF52">
    <property type="entry name" value="SINGLE-STRANDED DNA-DEPENDENT ATPASE (EUROFUNG)"/>
    <property type="match status" value="1"/>
</dbReference>
<evidence type="ECO:0000259" key="11">
    <source>
        <dbReference type="PROSITE" id="PS51192"/>
    </source>
</evidence>
<dbReference type="InterPro" id="IPR000330">
    <property type="entry name" value="SNF2_N"/>
</dbReference>
<dbReference type="InterPro" id="IPR038718">
    <property type="entry name" value="SNF2-like_sf"/>
</dbReference>
<dbReference type="InterPro" id="IPR049730">
    <property type="entry name" value="SNF2/RAD54-like_C"/>
</dbReference>
<evidence type="ECO:0000259" key="10">
    <source>
        <dbReference type="PROSITE" id="PS50089"/>
    </source>
</evidence>
<evidence type="ECO:0000256" key="1">
    <source>
        <dbReference type="ARBA" id="ARBA00007025"/>
    </source>
</evidence>
<dbReference type="InterPro" id="IPR014001">
    <property type="entry name" value="Helicase_ATP-bd"/>
</dbReference>
<feature type="domain" description="RING-type" evidence="10">
    <location>
        <begin position="706"/>
        <end position="758"/>
    </location>
</feature>
<evidence type="ECO:0000313" key="14">
    <source>
        <dbReference type="Proteomes" id="UP000053599"/>
    </source>
</evidence>
<dbReference type="OrthoDB" id="448448at2759"/>
<dbReference type="HOGENOM" id="CLU_000315_2_7_1"/>
<dbReference type="InterPro" id="IPR050628">
    <property type="entry name" value="SNF2_RAD54_helicase_TF"/>
</dbReference>
<evidence type="ECO:0000256" key="9">
    <source>
        <dbReference type="PROSITE-ProRule" id="PRU00175"/>
    </source>
</evidence>
<dbReference type="PROSITE" id="PS50089">
    <property type="entry name" value="ZF_RING_2"/>
    <property type="match status" value="1"/>
</dbReference>
<keyword evidence="6" id="KW-0347">Helicase</keyword>
<dbReference type="Gene3D" id="3.40.50.10810">
    <property type="entry name" value="Tandem AAA-ATPase domain"/>
    <property type="match status" value="1"/>
</dbReference>
<dbReference type="SMART" id="SM00487">
    <property type="entry name" value="DEXDc"/>
    <property type="match status" value="1"/>
</dbReference>
<dbReference type="Gene3D" id="3.40.50.300">
    <property type="entry name" value="P-loop containing nucleotide triphosphate hydrolases"/>
    <property type="match status" value="1"/>
</dbReference>
<dbReference type="GO" id="GO:0006281">
    <property type="term" value="P:DNA repair"/>
    <property type="evidence" value="ECO:0007669"/>
    <property type="project" value="TreeGrafter"/>
</dbReference>
<evidence type="ECO:0000256" key="6">
    <source>
        <dbReference type="ARBA" id="ARBA00022806"/>
    </source>
</evidence>
<name>A0A0D1VUA0_9EURO</name>
<protein>
    <submittedName>
        <fullName evidence="13">Uncharacterized protein</fullName>
    </submittedName>
</protein>
<keyword evidence="4 9" id="KW-0863">Zinc-finger</keyword>
<sequence>MKRIWGAIGYDDPEPSVARRQIQSLGHTDGLSMPDHEMSSWSELLTSVLGVQEISSDNNPDALFEGPSLKDVGLSNADSMPETTLEQSALADVGRRIEAWAETAVSSLQADQDIGLGAPSSTSQTTQPVAEDVQCFGMIHGCETRLVNSMQDFSVRLGRMSSDDKWVTFHLLFGRTIVHLVLEGYNEQPFGQLRDGLHIPLNDINKVSGVSLIAYVPKEDCIRVMNRAKKQREAEIKVDINVYGPASVRSEVGRILSLERLYLQNPRHRNRGFSYRNPHMLEYNDIQIPGQPDHSLSNSSQNGAASNVQQVILDVCNAETEDRDFQVNIDDVLSNVILLPHQGPAVQFMLERELGPIPEDRRLWQYKVEETRTGFQHAVTGSWTAVPQTETGGGLLADDMGMGKTLTVLSVIVKSLPEARRWAQSDEEVVGNSETDLLRSRATLVVVPSLLIMNGWQEEIESRLNTSLSYFRYHGRGRKNHPRSMLDADIILTTYHTLAAERKAKKHPAKSIKWFRIVLDEAHTIRRQATGLYRTVAELTACYRWCLTGTPIQNTLDDLGALLAFIRAEPFRSSSVFRKYIVMPFSHDLNAAKVNLSLVLNSICIRRKRERLDLPPMKDECRDVQLSKEERLIYDRTLKSMSHMLSHGLRDKYSGTPFGKFQIQLQLRRLCNHGTFQRPFAGHTDDIQTQREDVLSSIGKDGEVECSSCHEKTLLLATNCAVARQQPSCSHVFCDECIAQLSEERHEPSAASVCPLCTAPESSTPYLSVTRPGSFPHAAPGFLASGFSSKMQALMRDVRQRTQETKSIIFSTWTRSLDLVELHLKRESILFTRIDGATEPSRRQKILDDFARSQEVTILLMTTGTGAYGLNLTVANRIFILEPQWNPSIEDQAIARAQRLLQEHNVHVIRYVVRGTVEEVRIIEHESFHAEIDPSRT</sequence>
<dbReference type="PROSITE" id="PS00518">
    <property type="entry name" value="ZF_RING_1"/>
    <property type="match status" value="1"/>
</dbReference>
<dbReference type="GO" id="GO:0008094">
    <property type="term" value="F:ATP-dependent activity, acting on DNA"/>
    <property type="evidence" value="ECO:0007669"/>
    <property type="project" value="TreeGrafter"/>
</dbReference>